<sequence length="392" mass="45270">MSTVMESGLSVSDLMDLLDANADVEMCVALRPSPEEHKARRKAKHREEMVEFRLNKKQQQKKLVAEHQRLEREMKTLVNAVKAVGSTNELQDLVAEREVLRHQNVALLEELKRYEKFQAVVLETKQDAMKKEELNALPKDDDAGWRVHFNDRFETSFYFYPFTREEVDISMKEFEADLVRNLPSLSKAGTFFGWTVYRAPFVASALDNSRVVARTRVTKRLRCSLDVHTQVSYTKQKDLSPMVITPMGWGLHQRGNASTQVLQELDQDSIVFVHDIPGPEKSLRYLFQVRRSQWKLLDGRRKLTANLAIIDSDANRRSREADTSQDKIEWAKEGGIQVSVTEVDENSIDVVCDHWASCESKLHAEYLMIQWTQFAVWWEQLTVPSNLVLNNS</sequence>
<evidence type="ECO:0000313" key="3">
    <source>
        <dbReference type="Proteomes" id="UP000198211"/>
    </source>
</evidence>
<evidence type="ECO:0000256" key="1">
    <source>
        <dbReference type="SAM" id="Coils"/>
    </source>
</evidence>
<proteinExistence type="predicted"/>
<feature type="coiled-coil region" evidence="1">
    <location>
        <begin position="42"/>
        <end position="110"/>
    </location>
</feature>
<evidence type="ECO:0008006" key="4">
    <source>
        <dbReference type="Google" id="ProtNLM"/>
    </source>
</evidence>
<keyword evidence="3" id="KW-1185">Reference proteome</keyword>
<dbReference type="OrthoDB" id="122360at2759"/>
<dbReference type="Proteomes" id="UP000198211">
    <property type="component" value="Unassembled WGS sequence"/>
</dbReference>
<dbReference type="EMBL" id="NBNE01004444">
    <property type="protein sequence ID" value="OWZ05415.1"/>
    <property type="molecule type" value="Genomic_DNA"/>
</dbReference>
<name>A0A225VJ87_9STRA</name>
<accession>A0A225VJ87</accession>
<reference evidence="3" key="1">
    <citation type="submission" date="2017-03" db="EMBL/GenBank/DDBJ databases">
        <title>Phytopthora megakarya and P. palmivora, two closely related causual agents of cacao black pod achieved similar genome size and gene model numbers by different mechanisms.</title>
        <authorList>
            <person name="Ali S."/>
            <person name="Shao J."/>
            <person name="Larry D.J."/>
            <person name="Kronmiller B."/>
            <person name="Shen D."/>
            <person name="Strem M.D."/>
            <person name="Melnick R.L."/>
            <person name="Guiltinan M.J."/>
            <person name="Tyler B.M."/>
            <person name="Meinhardt L.W."/>
            <person name="Bailey B.A."/>
        </authorList>
    </citation>
    <scope>NUCLEOTIDE SEQUENCE [LARGE SCALE GENOMIC DNA]</scope>
    <source>
        <strain evidence="3">zdho120</strain>
    </source>
</reference>
<evidence type="ECO:0000313" key="2">
    <source>
        <dbReference type="EMBL" id="OWZ05415.1"/>
    </source>
</evidence>
<keyword evidence="1" id="KW-0175">Coiled coil</keyword>
<dbReference type="AlphaFoldDB" id="A0A225VJ87"/>
<protein>
    <recommendedName>
        <fullName evidence="4">BZIP domain-containing protein</fullName>
    </recommendedName>
</protein>
<comment type="caution">
    <text evidence="2">The sequence shown here is derived from an EMBL/GenBank/DDBJ whole genome shotgun (WGS) entry which is preliminary data.</text>
</comment>
<organism evidence="2 3">
    <name type="scientific">Phytophthora megakarya</name>
    <dbReference type="NCBI Taxonomy" id="4795"/>
    <lineage>
        <taxon>Eukaryota</taxon>
        <taxon>Sar</taxon>
        <taxon>Stramenopiles</taxon>
        <taxon>Oomycota</taxon>
        <taxon>Peronosporomycetes</taxon>
        <taxon>Peronosporales</taxon>
        <taxon>Peronosporaceae</taxon>
        <taxon>Phytophthora</taxon>
    </lineage>
</organism>
<gene>
    <name evidence="2" type="ORF">PHMEG_00022501</name>
</gene>